<dbReference type="Pfam" id="PF00144">
    <property type="entry name" value="Beta-lactamase"/>
    <property type="match status" value="1"/>
</dbReference>
<dbReference type="InterPro" id="IPR012338">
    <property type="entry name" value="Beta-lactam/transpept-like"/>
</dbReference>
<comment type="similarity">
    <text evidence="1">Belongs to the class-A beta-lactamase family.</text>
</comment>
<protein>
    <recommendedName>
        <fullName evidence="3">Beta-lactamase-related domain-containing protein</fullName>
    </recommendedName>
</protein>
<keyword evidence="2" id="KW-0378">Hydrolase</keyword>
<dbReference type="Gene3D" id="3.40.710.10">
    <property type="entry name" value="DD-peptidase/beta-lactamase superfamily"/>
    <property type="match status" value="1"/>
</dbReference>
<dbReference type="SUPFAM" id="SSF56601">
    <property type="entry name" value="beta-lactamase/transpeptidase-like"/>
    <property type="match status" value="1"/>
</dbReference>
<feature type="domain" description="Beta-lactamase-related" evidence="3">
    <location>
        <begin position="7"/>
        <end position="367"/>
    </location>
</feature>
<evidence type="ECO:0000259" key="3">
    <source>
        <dbReference type="Pfam" id="PF00144"/>
    </source>
</evidence>
<organism evidence="4 5">
    <name type="scientific">Penicillium canariense</name>
    <dbReference type="NCBI Taxonomy" id="189055"/>
    <lineage>
        <taxon>Eukaryota</taxon>
        <taxon>Fungi</taxon>
        <taxon>Dikarya</taxon>
        <taxon>Ascomycota</taxon>
        <taxon>Pezizomycotina</taxon>
        <taxon>Eurotiomycetes</taxon>
        <taxon>Eurotiomycetidae</taxon>
        <taxon>Eurotiales</taxon>
        <taxon>Aspergillaceae</taxon>
        <taxon>Penicillium</taxon>
    </lineage>
</organism>
<dbReference type="InterPro" id="IPR001466">
    <property type="entry name" value="Beta-lactam-related"/>
</dbReference>
<dbReference type="RefSeq" id="XP_056545757.1">
    <property type="nucleotide sequence ID" value="XM_056682151.1"/>
</dbReference>
<dbReference type="PANTHER" id="PTHR43283">
    <property type="entry name" value="BETA-LACTAMASE-RELATED"/>
    <property type="match status" value="1"/>
</dbReference>
<dbReference type="PANTHER" id="PTHR43283:SF17">
    <property type="entry name" value="(LOVD), PUTATIVE (AFU_ORTHOLOGUE AFUA_5G00920)-RELATED"/>
    <property type="match status" value="1"/>
</dbReference>
<dbReference type="EMBL" id="JAPQKN010000001">
    <property type="protein sequence ID" value="KAJ5174149.1"/>
    <property type="molecule type" value="Genomic_DNA"/>
</dbReference>
<dbReference type="OrthoDB" id="428260at2759"/>
<evidence type="ECO:0000313" key="4">
    <source>
        <dbReference type="EMBL" id="KAJ5174149.1"/>
    </source>
</evidence>
<proteinExistence type="inferred from homology"/>
<dbReference type="GO" id="GO:0016787">
    <property type="term" value="F:hydrolase activity"/>
    <property type="evidence" value="ECO:0007669"/>
    <property type="project" value="UniProtKB-KW"/>
</dbReference>
<sequence length="435" mass="47592">MDSLEKTFEDACSNGVIPGAVLAASSKDGCFTYCKAFGFSSLEDHTPLDKSAVFALASCTKLITTIAALQQIEQGKISLEDDVACVVPELARLEIVSETPDGDLKFTKRTQPITLRHLLTHSSGKSYDFMAPVLQKYNKSKGLPPMPPNRSVVETYASPLIFEPGTSWHYGSSVDWAGLVVERLSGMDLDTYFKQNIFEPLGIFDMTFWPGKSAQVQAKRVAGSVRSPDGNVVPFKGPSFVAGATAPLGGQGLYASVPSYLKILQSILVDNEKLLKKETSAMMFTPQLAEESRSELQALYKSQPQSGPCSIGYFPPDTKYSWGLGGLLTMEDVNECGPGYRRRNCLTWSGALNSFWFIDREAQVCGIYGGEAIPPGDRKINQMIITFEKAIYQQKAQDGHPYGIVSRNTTNTRIVSKKYKVLIVIIATTPTTALQ</sequence>
<name>A0A9W9IDF1_9EURO</name>
<keyword evidence="5" id="KW-1185">Reference proteome</keyword>
<reference evidence="4" key="1">
    <citation type="submission" date="2022-11" db="EMBL/GenBank/DDBJ databases">
        <authorList>
            <person name="Petersen C."/>
        </authorList>
    </citation>
    <scope>NUCLEOTIDE SEQUENCE</scope>
    <source>
        <strain evidence="4">IBT 26290</strain>
    </source>
</reference>
<evidence type="ECO:0000256" key="2">
    <source>
        <dbReference type="ARBA" id="ARBA00022801"/>
    </source>
</evidence>
<dbReference type="Proteomes" id="UP001149163">
    <property type="component" value="Unassembled WGS sequence"/>
</dbReference>
<gene>
    <name evidence="4" type="ORF">N7482_000026</name>
</gene>
<dbReference type="GeneID" id="81421327"/>
<reference evidence="4" key="2">
    <citation type="journal article" date="2023" name="IMA Fungus">
        <title>Comparative genomic study of the Penicillium genus elucidates a diverse pangenome and 15 lateral gene transfer events.</title>
        <authorList>
            <person name="Petersen C."/>
            <person name="Sorensen T."/>
            <person name="Nielsen M.R."/>
            <person name="Sondergaard T.E."/>
            <person name="Sorensen J.L."/>
            <person name="Fitzpatrick D.A."/>
            <person name="Frisvad J.C."/>
            <person name="Nielsen K.L."/>
        </authorList>
    </citation>
    <scope>NUCLEOTIDE SEQUENCE</scope>
    <source>
        <strain evidence="4">IBT 26290</strain>
    </source>
</reference>
<comment type="caution">
    <text evidence="4">The sequence shown here is derived from an EMBL/GenBank/DDBJ whole genome shotgun (WGS) entry which is preliminary data.</text>
</comment>
<evidence type="ECO:0000313" key="5">
    <source>
        <dbReference type="Proteomes" id="UP001149163"/>
    </source>
</evidence>
<accession>A0A9W9IDF1</accession>
<dbReference type="AlphaFoldDB" id="A0A9W9IDF1"/>
<evidence type="ECO:0000256" key="1">
    <source>
        <dbReference type="ARBA" id="ARBA00009009"/>
    </source>
</evidence>
<dbReference type="InterPro" id="IPR050789">
    <property type="entry name" value="Diverse_Enzym_Activities"/>
</dbReference>